<reference evidence="2" key="1">
    <citation type="journal article" date="2019" name="Int. J. Syst. Evol. Microbiol.">
        <title>The Global Catalogue of Microorganisms (GCM) 10K type strain sequencing project: providing services to taxonomists for standard genome sequencing and annotation.</title>
        <authorList>
            <consortium name="The Broad Institute Genomics Platform"/>
            <consortium name="The Broad Institute Genome Sequencing Center for Infectious Disease"/>
            <person name="Wu L."/>
            <person name="Ma J."/>
        </authorList>
    </citation>
    <scope>NUCLEOTIDE SEQUENCE [LARGE SCALE GENOMIC DNA]</scope>
    <source>
        <strain evidence="2">CECT 8289</strain>
    </source>
</reference>
<gene>
    <name evidence="1" type="ORF">ACFOWM_09885</name>
</gene>
<name>A0ABV8QSJ9_9BACT</name>
<protein>
    <recommendedName>
        <fullName evidence="3">Glycine dehydrogenase</fullName>
    </recommendedName>
</protein>
<evidence type="ECO:0000313" key="1">
    <source>
        <dbReference type="EMBL" id="MFC4263187.1"/>
    </source>
</evidence>
<comment type="caution">
    <text evidence="1">The sequence shown here is derived from an EMBL/GenBank/DDBJ whole genome shotgun (WGS) entry which is preliminary data.</text>
</comment>
<dbReference type="Proteomes" id="UP001595907">
    <property type="component" value="Unassembled WGS sequence"/>
</dbReference>
<sequence length="83" mass="9590">MIKKLLNISCKQATYYTCKKDEGSTTFMEQLKLYLHLAICKTCRLFVAQTKLIQNNACHLHQHHDATLNPQKKEAIKSILETL</sequence>
<accession>A0ABV8QSJ9</accession>
<dbReference type="RefSeq" id="WP_379709416.1">
    <property type="nucleotide sequence ID" value="NZ_JBHSCZ010000002.1"/>
</dbReference>
<evidence type="ECO:0008006" key="3">
    <source>
        <dbReference type="Google" id="ProtNLM"/>
    </source>
</evidence>
<evidence type="ECO:0000313" key="2">
    <source>
        <dbReference type="Proteomes" id="UP001595907"/>
    </source>
</evidence>
<keyword evidence="2" id="KW-1185">Reference proteome</keyword>
<proteinExistence type="predicted"/>
<dbReference type="EMBL" id="JBHSCZ010000002">
    <property type="protein sequence ID" value="MFC4263187.1"/>
    <property type="molecule type" value="Genomic_DNA"/>
</dbReference>
<organism evidence="1 2">
    <name type="scientific">Ferruginibacter yonginensis</name>
    <dbReference type="NCBI Taxonomy" id="1310416"/>
    <lineage>
        <taxon>Bacteria</taxon>
        <taxon>Pseudomonadati</taxon>
        <taxon>Bacteroidota</taxon>
        <taxon>Chitinophagia</taxon>
        <taxon>Chitinophagales</taxon>
        <taxon>Chitinophagaceae</taxon>
        <taxon>Ferruginibacter</taxon>
    </lineage>
</organism>